<evidence type="ECO:0000313" key="4">
    <source>
        <dbReference type="EMBL" id="TDN41148.1"/>
    </source>
</evidence>
<accession>A0A0M3G8Q4</accession>
<dbReference type="PANTHER" id="PTHR30327:SF1">
    <property type="entry name" value="UPF0301 PROTEIN YQGE"/>
    <property type="match status" value="1"/>
</dbReference>
<evidence type="ECO:0000313" key="5">
    <source>
        <dbReference type="Proteomes" id="UP000034750"/>
    </source>
</evidence>
<comment type="caution">
    <text evidence="3">The sequence shown here is derived from an EMBL/GenBank/DDBJ whole genome shotgun (WGS) entry which is preliminary data.</text>
</comment>
<evidence type="ECO:0000256" key="1">
    <source>
        <dbReference type="ARBA" id="ARBA00009600"/>
    </source>
</evidence>
<evidence type="ECO:0000313" key="6">
    <source>
        <dbReference type="Proteomes" id="UP000294998"/>
    </source>
</evidence>
<comment type="similarity">
    <text evidence="1 2">Belongs to the UPF0301 (AlgH) family.</text>
</comment>
<dbReference type="PATRIC" id="fig|726.54.peg.398"/>
<dbReference type="AlphaFoldDB" id="A0A0M3G8Q4"/>
<dbReference type="Gene3D" id="3.40.1740.10">
    <property type="entry name" value="VC0467-like"/>
    <property type="match status" value="1"/>
</dbReference>
<evidence type="ECO:0000256" key="2">
    <source>
        <dbReference type="HAMAP-Rule" id="MF_00758"/>
    </source>
</evidence>
<reference evidence="3 5" key="1">
    <citation type="submission" date="2015-05" db="EMBL/GenBank/DDBJ databases">
        <title>Comparative analyses of the lipooligosaccharides from nottypeable Haemophilus influenzae and Haemophilus haemolyticus.</title>
        <authorList>
            <person name="Post D.M.B."/>
            <person name="Ketterer M.R."/>
            <person name="Coffin J.E."/>
            <person name="Reinders L.M."/>
            <person name="Munson R.S.Jr."/>
            <person name="Bair T.B."/>
            <person name="Murphy T.F."/>
            <person name="Foster E."/>
            <person name="Gibson B.W."/>
            <person name="Apicella M.A."/>
        </authorList>
    </citation>
    <scope>NUCLEOTIDE SEQUENCE [LARGE SCALE GENOMIC DNA]</scope>
    <source>
        <strain evidence="3 5">11P18</strain>
    </source>
</reference>
<evidence type="ECO:0000313" key="3">
    <source>
        <dbReference type="EMBL" id="KKZ59453.1"/>
    </source>
</evidence>
<sequence length="186" mass="21039">MMELQGKFLIAMPHLDDYFNRTVVFMCEHNEQGSMGLVINQPTDLSIAELYSKLNFMMKNDRTFSNEMVVAGGPMHSERGFILHKNTPNEFQHTYKITDDLSMTTSADVIETLGSELAPEKYLIALGCSSWEAGQLEKEITDNAWLVATANDQILFDMPYDERYVAANQLLGIHPHNFVFAQVGHS</sequence>
<dbReference type="EMBL" id="LCTK01000006">
    <property type="protein sequence ID" value="KKZ59453.1"/>
    <property type="molecule type" value="Genomic_DNA"/>
</dbReference>
<dbReference type="PANTHER" id="PTHR30327">
    <property type="entry name" value="UNCHARACTERIZED PROTEIN YQGE"/>
    <property type="match status" value="1"/>
</dbReference>
<protein>
    <recommendedName>
        <fullName evidence="2">UPF0301 protein AAX18_01975</fullName>
    </recommendedName>
</protein>
<reference evidence="4 6" key="2">
    <citation type="submission" date="2018-12" db="EMBL/GenBank/DDBJ databases">
        <authorList>
            <person name="Fluit A.C."/>
        </authorList>
    </citation>
    <scope>NUCLEOTIDE SEQUENCE [LARGE SCALE GENOMIC DNA]</scope>
    <source>
        <strain evidence="4 6">16-549009</strain>
    </source>
</reference>
<gene>
    <name evidence="3" type="ORF">AAX18_01975</name>
    <name evidence="4" type="ORF">EGH31_1364</name>
</gene>
<dbReference type="GO" id="GO:0005829">
    <property type="term" value="C:cytosol"/>
    <property type="evidence" value="ECO:0007669"/>
    <property type="project" value="TreeGrafter"/>
</dbReference>
<dbReference type="Proteomes" id="UP000034750">
    <property type="component" value="Unassembled WGS sequence"/>
</dbReference>
<dbReference type="Proteomes" id="UP000294998">
    <property type="component" value="Unassembled WGS sequence"/>
</dbReference>
<dbReference type="Pfam" id="PF02622">
    <property type="entry name" value="DUF179"/>
    <property type="match status" value="1"/>
</dbReference>
<dbReference type="EMBL" id="RWKG01000033">
    <property type="protein sequence ID" value="TDN41148.1"/>
    <property type="molecule type" value="Genomic_DNA"/>
</dbReference>
<dbReference type="HAMAP" id="MF_00758">
    <property type="entry name" value="UPF0301"/>
    <property type="match status" value="1"/>
</dbReference>
<organism evidence="3 5">
    <name type="scientific">Haemophilus haemolyticus</name>
    <dbReference type="NCBI Taxonomy" id="726"/>
    <lineage>
        <taxon>Bacteria</taxon>
        <taxon>Pseudomonadati</taxon>
        <taxon>Pseudomonadota</taxon>
        <taxon>Gammaproteobacteria</taxon>
        <taxon>Pasteurellales</taxon>
        <taxon>Pasteurellaceae</taxon>
        <taxon>Haemophilus</taxon>
    </lineage>
</organism>
<dbReference type="SUPFAM" id="SSF143456">
    <property type="entry name" value="VC0467-like"/>
    <property type="match status" value="1"/>
</dbReference>
<dbReference type="NCBIfam" id="NF001266">
    <property type="entry name" value="PRK00228.1-1"/>
    <property type="match status" value="1"/>
</dbReference>
<proteinExistence type="inferred from homology"/>
<dbReference type="InterPro" id="IPR003774">
    <property type="entry name" value="AlgH-like"/>
</dbReference>
<name>A0A0M3G8Q4_HAEHA</name>
<dbReference type="RefSeq" id="WP_005627726.1">
    <property type="nucleotide sequence ID" value="NZ_AP024093.1"/>
</dbReference>